<keyword evidence="5 9" id="KW-0010">Activator</keyword>
<comment type="caution">
    <text evidence="11">The sequence shown here is derived from an EMBL/GenBank/DDBJ whole genome shotgun (WGS) entry which is preliminary data.</text>
</comment>
<feature type="domain" description="PRELI/MSF1" evidence="10">
    <location>
        <begin position="849"/>
        <end position="925"/>
    </location>
</feature>
<dbReference type="PANTHER" id="PTHR35784:SF1">
    <property type="entry name" value="MEDIATOR OF RNA POLYMERASE II TRANSCRIPTION SUBUNIT 5"/>
    <property type="match status" value="1"/>
</dbReference>
<reference evidence="11" key="1">
    <citation type="journal article" date="2022" name="New Phytol.">
        <title>Evolutionary transition to the ectomycorrhizal habit in the genomes of a hyperdiverse lineage of mushroom-forming fungi.</title>
        <authorList>
            <person name="Looney B."/>
            <person name="Miyauchi S."/>
            <person name="Morin E."/>
            <person name="Drula E."/>
            <person name="Courty P.E."/>
            <person name="Kohler A."/>
            <person name="Kuo A."/>
            <person name="LaButti K."/>
            <person name="Pangilinan J."/>
            <person name="Lipzen A."/>
            <person name="Riley R."/>
            <person name="Andreopoulos W."/>
            <person name="He G."/>
            <person name="Johnson J."/>
            <person name="Nolan M."/>
            <person name="Tritt A."/>
            <person name="Barry K.W."/>
            <person name="Grigoriev I.V."/>
            <person name="Nagy L.G."/>
            <person name="Hibbett D."/>
            <person name="Henrissat B."/>
            <person name="Matheny P.B."/>
            <person name="Labbe J."/>
            <person name="Martin F.M."/>
        </authorList>
    </citation>
    <scope>NUCLEOTIDE SEQUENCE</scope>
    <source>
        <strain evidence="11">BPL690</strain>
    </source>
</reference>
<evidence type="ECO:0000313" key="11">
    <source>
        <dbReference type="EMBL" id="KAI0307798.1"/>
    </source>
</evidence>
<dbReference type="Pfam" id="PF08689">
    <property type="entry name" value="Med5"/>
    <property type="match status" value="1"/>
</dbReference>
<evidence type="ECO:0000256" key="6">
    <source>
        <dbReference type="ARBA" id="ARBA00023163"/>
    </source>
</evidence>
<dbReference type="PROSITE" id="PS50904">
    <property type="entry name" value="PRELI_MSF1"/>
    <property type="match status" value="1"/>
</dbReference>
<evidence type="ECO:0000256" key="3">
    <source>
        <dbReference type="ARBA" id="ARBA00020628"/>
    </source>
</evidence>
<dbReference type="AlphaFoldDB" id="A0AAD4QQB9"/>
<comment type="subunit">
    <text evidence="9">Component of the Mediator complex.</text>
</comment>
<organism evidence="11 12">
    <name type="scientific">Multifurca ochricompacta</name>
    <dbReference type="NCBI Taxonomy" id="376703"/>
    <lineage>
        <taxon>Eukaryota</taxon>
        <taxon>Fungi</taxon>
        <taxon>Dikarya</taxon>
        <taxon>Basidiomycota</taxon>
        <taxon>Agaricomycotina</taxon>
        <taxon>Agaricomycetes</taxon>
        <taxon>Russulales</taxon>
        <taxon>Russulaceae</taxon>
        <taxon>Multifurca</taxon>
    </lineage>
</organism>
<dbReference type="GO" id="GO:0003712">
    <property type="term" value="F:transcription coregulator activity"/>
    <property type="evidence" value="ECO:0007669"/>
    <property type="project" value="InterPro"/>
</dbReference>
<evidence type="ECO:0000256" key="5">
    <source>
        <dbReference type="ARBA" id="ARBA00023159"/>
    </source>
</evidence>
<evidence type="ECO:0000256" key="1">
    <source>
        <dbReference type="ARBA" id="ARBA00004123"/>
    </source>
</evidence>
<evidence type="ECO:0000256" key="8">
    <source>
        <dbReference type="ARBA" id="ARBA00031256"/>
    </source>
</evidence>
<evidence type="ECO:0000256" key="7">
    <source>
        <dbReference type="ARBA" id="ARBA00023242"/>
    </source>
</evidence>
<keyword evidence="7 9" id="KW-0539">Nucleus</keyword>
<dbReference type="EMBL" id="WTXG01000001">
    <property type="protein sequence ID" value="KAI0307798.1"/>
    <property type="molecule type" value="Genomic_DNA"/>
</dbReference>
<keyword evidence="6 9" id="KW-0804">Transcription</keyword>
<comment type="function">
    <text evidence="9">Component of the Mediator complex, a coactivator involved in the regulated transcription of nearly all RNA polymerase II-dependent genes. Mediator functions as a bridge to convey information from gene-specific regulatory proteins to the basal RNA polymerase II transcription machinery. Mediator is recruited to promoters by direct interactions with regulatory proteins and serves as a scaffold for the assembly of a functional preinitiation complex with RNA polymerase II and the general transcription factors.</text>
</comment>
<dbReference type="GO" id="GO:0016592">
    <property type="term" value="C:mediator complex"/>
    <property type="evidence" value="ECO:0007669"/>
    <property type="project" value="InterPro"/>
</dbReference>
<proteinExistence type="inferred from homology"/>
<keyword evidence="4 9" id="KW-0805">Transcription regulation</keyword>
<keyword evidence="12" id="KW-1185">Reference proteome</keyword>
<dbReference type="InterPro" id="IPR014801">
    <property type="entry name" value="Mediator_Med5_fun"/>
</dbReference>
<comment type="similarity">
    <text evidence="2 9">Belongs to the Mediator complex subunit 5 family.</text>
</comment>
<dbReference type="Proteomes" id="UP001203297">
    <property type="component" value="Unassembled WGS sequence"/>
</dbReference>
<evidence type="ECO:0000259" key="10">
    <source>
        <dbReference type="PROSITE" id="PS50904"/>
    </source>
</evidence>
<dbReference type="GO" id="GO:0006357">
    <property type="term" value="P:regulation of transcription by RNA polymerase II"/>
    <property type="evidence" value="ECO:0007669"/>
    <property type="project" value="InterPro"/>
</dbReference>
<evidence type="ECO:0000256" key="2">
    <source>
        <dbReference type="ARBA" id="ARBA00008782"/>
    </source>
</evidence>
<gene>
    <name evidence="9" type="primary">MED5</name>
    <name evidence="11" type="ORF">B0F90DRAFT_1813191</name>
</gene>
<evidence type="ECO:0000313" key="12">
    <source>
        <dbReference type="Proteomes" id="UP001203297"/>
    </source>
</evidence>
<dbReference type="PANTHER" id="PTHR35784">
    <property type="entry name" value="MEDIATOR OF RNA POLYMERASE II TRANSCRIPTION SUBUNIT 5"/>
    <property type="match status" value="1"/>
</dbReference>
<comment type="subcellular location">
    <subcellularLocation>
        <location evidence="1 9">Nucleus</location>
    </subcellularLocation>
</comment>
<name>A0AAD4QQB9_9AGAM</name>
<protein>
    <recommendedName>
        <fullName evidence="3 9">Mediator of RNA polymerase II transcription subunit 5</fullName>
    </recommendedName>
    <alternativeName>
        <fullName evidence="8 9">Mediator complex subunit 5</fullName>
    </alternativeName>
</protein>
<evidence type="ECO:0000256" key="9">
    <source>
        <dbReference type="RuleBase" id="RU364142"/>
    </source>
</evidence>
<sequence>MFLWRGKAPHPHTHALAGSEAEISSRLRANAIRYYPGDAVLQAYLKGAIQSGLISLPTFTATFLLAARSRALREPTTLSLLCKTIQDAPSWFDPSAAPATLLPEDPDLALGTVRDALELLKATYDPMLPAHHFQRVVGPVGNLSLSLINPTPNFANASGTLALDCIQSIRDLLLHAFALDQNLRQPLENLALSLSLFLGENDGSTSRGSMSNTRSSFGQVDILGPGLENDITTCSLLLFHLIIDRAKAYGSGHETHATALLVATFRTTAWSLQRFFTQLFQSAVACLSMDLSHVTNKRSPSLWNAFIAGRLPRLLASFERALVMDGIPTTEYRAALREAWATLCLGDPLSSSLAHYENMWSLVGANHSLENTDKLAVSFTRAFTYQLLSSGLLDQAFAVRIDPGLTGESPSRLQAEAREAGTDLGTYLNQRFSTDLTANDAQVLLQRVYSDPISHAAFAETVYKRFDIASSNGDVETLGHISRILSANETAMDLVSLHVELSSLVSSALAVAEEYDCEAVGDPQSAVGNLGDIVLFVQLATARFKVSGILKYKSRAVDMSYLGRADAILMPPAFTGEEARAFKTWFKALFDKNSEGIEDGVLRSTRPKTLLAIVATVFLSAVRAAAERKLDLDVLNNGISYFLGPLLGWTLPGIVLALVREIRLTRFQSPQHLNVLRVLLLSPKLPRPVLSLCGPSVVRLLSEVQGVSQPFDVAALRLEVIKVMGVTVAEPIPTSSLRWADQPRRAVQNALALIQSGKAPFLHVTACLVETSTTDFLQTFWSELNVSIKTGVMADAARRLAVFVLATPRVPRTPPLMPIFLHNVLPSLLDEFDNPKLGQTIPGDLELLIAIISSSLMAALQLERALYITSGEQVYPLGSSSSSMARRLALDLRHRKISSKGKLIAQRLTSSQAFVTSFPIFKTEI</sequence>
<dbReference type="InterPro" id="IPR006797">
    <property type="entry name" value="PRELI/MSF1_dom"/>
</dbReference>
<accession>A0AAD4QQB9</accession>
<evidence type="ECO:0000256" key="4">
    <source>
        <dbReference type="ARBA" id="ARBA00023015"/>
    </source>
</evidence>